<sequence length="542" mass="58960">MTTHDMQLWSFATKELELGEHRFIQSHLDDCPECVEQLAAIQVAQEALELARAATPKVAWLKVDERIGAMVEKRLARQARRPMFVRLAFVGAFSMAAAIALFFFTRPQPAEVELVPPVASVPEAWARVDRAEGLSLVNGGGEIVDGTELRGGDVLRTSMVGRAFVHLPDMSHVRVGGGSQVTLTRSDADDVALTLERGMVAVRASHQPRKDFVIHTGGVSVHVVGTVFGVTNDADAVEVSVTEGKVRVELPNGEQLFVEPGQRLRFDSHTQKVKRLKVTPAASRELNEIAAVADATASVEQRAMVPAAGGTPSSPPMIVAQGTPRTLPRISAAESRARQVTAPTSLASEELAPLPKLAEQPKTEVVIEAPPDVWPTLGGGEVIRGVPPRRDEVEPVSQPTEWAVAPTPVVQEDEWAELPVKSIARLNEEEPQAVVVEAPKPVVQKAEAAVTSKPMATDLEAIFMQRADDSLSKGNCDRFLLGLEDIAQDGQRNGRSEFARVLRARCFDSQMRPRQAMNEYRKYVDEYPRGAHLAEAQRALGQ</sequence>
<feature type="region of interest" description="Disordered" evidence="1">
    <location>
        <begin position="378"/>
        <end position="399"/>
    </location>
</feature>
<evidence type="ECO:0000259" key="3">
    <source>
        <dbReference type="Pfam" id="PF04773"/>
    </source>
</evidence>
<gene>
    <name evidence="4" type="ORF">DI536_32030</name>
</gene>
<feature type="domain" description="FecR protein" evidence="3">
    <location>
        <begin position="153"/>
        <end position="247"/>
    </location>
</feature>
<evidence type="ECO:0000313" key="5">
    <source>
        <dbReference type="Proteomes" id="UP000249061"/>
    </source>
</evidence>
<accession>A0A2W5U9A5</accession>
<feature type="transmembrane region" description="Helical" evidence="2">
    <location>
        <begin position="83"/>
        <end position="104"/>
    </location>
</feature>
<comment type="caution">
    <text evidence="4">The sequence shown here is derived from an EMBL/GenBank/DDBJ whole genome shotgun (WGS) entry which is preliminary data.</text>
</comment>
<dbReference type="Gene3D" id="2.60.120.1440">
    <property type="match status" value="1"/>
</dbReference>
<name>A0A2W5U9A5_9BACT</name>
<keyword evidence="2" id="KW-0472">Membrane</keyword>
<protein>
    <recommendedName>
        <fullName evidence="3">FecR protein domain-containing protein</fullName>
    </recommendedName>
</protein>
<dbReference type="InterPro" id="IPR012373">
    <property type="entry name" value="Ferrdict_sens_TM"/>
</dbReference>
<keyword evidence="2" id="KW-1133">Transmembrane helix</keyword>
<dbReference type="PANTHER" id="PTHR30273">
    <property type="entry name" value="PERIPLASMIC SIGNAL SENSOR AND SIGMA FACTOR ACTIVATOR FECR-RELATED"/>
    <property type="match status" value="1"/>
</dbReference>
<dbReference type="PANTHER" id="PTHR30273:SF2">
    <property type="entry name" value="PROTEIN FECR"/>
    <property type="match status" value="1"/>
</dbReference>
<dbReference type="AlphaFoldDB" id="A0A2W5U9A5"/>
<dbReference type="InterPro" id="IPR006860">
    <property type="entry name" value="FecR"/>
</dbReference>
<organism evidence="4 5">
    <name type="scientific">Archangium gephyra</name>
    <dbReference type="NCBI Taxonomy" id="48"/>
    <lineage>
        <taxon>Bacteria</taxon>
        <taxon>Pseudomonadati</taxon>
        <taxon>Myxococcota</taxon>
        <taxon>Myxococcia</taxon>
        <taxon>Myxococcales</taxon>
        <taxon>Cystobacterineae</taxon>
        <taxon>Archangiaceae</taxon>
        <taxon>Archangium</taxon>
    </lineage>
</organism>
<reference evidence="4 5" key="1">
    <citation type="submission" date="2017-08" db="EMBL/GenBank/DDBJ databases">
        <title>Infants hospitalized years apart are colonized by the same room-sourced microbial strains.</title>
        <authorList>
            <person name="Brooks B."/>
            <person name="Olm M.R."/>
            <person name="Firek B.A."/>
            <person name="Baker R."/>
            <person name="Thomas B.C."/>
            <person name="Morowitz M.J."/>
            <person name="Banfield J.F."/>
        </authorList>
    </citation>
    <scope>NUCLEOTIDE SEQUENCE [LARGE SCALE GENOMIC DNA]</scope>
    <source>
        <strain evidence="4">S2_003_000_R2_14</strain>
    </source>
</reference>
<evidence type="ECO:0000256" key="1">
    <source>
        <dbReference type="SAM" id="MobiDB-lite"/>
    </source>
</evidence>
<proteinExistence type="predicted"/>
<keyword evidence="2" id="KW-0812">Transmembrane</keyword>
<dbReference type="GO" id="GO:0016989">
    <property type="term" value="F:sigma factor antagonist activity"/>
    <property type="evidence" value="ECO:0007669"/>
    <property type="project" value="TreeGrafter"/>
</dbReference>
<dbReference type="Proteomes" id="UP000249061">
    <property type="component" value="Unassembled WGS sequence"/>
</dbReference>
<evidence type="ECO:0000313" key="4">
    <source>
        <dbReference type="EMBL" id="PZR05548.1"/>
    </source>
</evidence>
<dbReference type="EMBL" id="QFQP01000044">
    <property type="protein sequence ID" value="PZR05548.1"/>
    <property type="molecule type" value="Genomic_DNA"/>
</dbReference>
<evidence type="ECO:0000256" key="2">
    <source>
        <dbReference type="SAM" id="Phobius"/>
    </source>
</evidence>
<dbReference type="Pfam" id="PF04773">
    <property type="entry name" value="FecR"/>
    <property type="match status" value="1"/>
</dbReference>